<accession>A0A0K1Q886</accession>
<dbReference type="InterPro" id="IPR006059">
    <property type="entry name" value="SBP"/>
</dbReference>
<comment type="similarity">
    <text evidence="2">Belongs to the bacterial solute-binding protein 1 family.</text>
</comment>
<dbReference type="Pfam" id="PF13416">
    <property type="entry name" value="SBP_bac_8"/>
    <property type="match status" value="1"/>
</dbReference>
<evidence type="ECO:0000313" key="4">
    <source>
        <dbReference type="Proteomes" id="UP000064967"/>
    </source>
</evidence>
<dbReference type="PANTHER" id="PTHR43649">
    <property type="entry name" value="ARABINOSE-BINDING PROTEIN-RELATED"/>
    <property type="match status" value="1"/>
</dbReference>
<organism evidence="3 4">
    <name type="scientific">Labilithrix luteola</name>
    <dbReference type="NCBI Taxonomy" id="1391654"/>
    <lineage>
        <taxon>Bacteria</taxon>
        <taxon>Pseudomonadati</taxon>
        <taxon>Myxococcota</taxon>
        <taxon>Polyangia</taxon>
        <taxon>Polyangiales</taxon>
        <taxon>Labilitrichaceae</taxon>
        <taxon>Labilithrix</taxon>
    </lineage>
</organism>
<protein>
    <submittedName>
        <fullName evidence="3">Glycerol-3-phosphate ABC transporter, periplasmic glycerol-3-phosphate-binding protein</fullName>
    </submittedName>
</protein>
<dbReference type="EMBL" id="CP012333">
    <property type="protein sequence ID" value="AKV01953.1"/>
    <property type="molecule type" value="Genomic_DNA"/>
</dbReference>
<dbReference type="STRING" id="1391654.AKJ09_08616"/>
<dbReference type="PANTHER" id="PTHR43649:SF30">
    <property type="entry name" value="ABC TRANSPORTER SUBSTRATE-BINDING PROTEIN"/>
    <property type="match status" value="1"/>
</dbReference>
<dbReference type="GO" id="GO:0042597">
    <property type="term" value="C:periplasmic space"/>
    <property type="evidence" value="ECO:0007669"/>
    <property type="project" value="UniProtKB-SubCell"/>
</dbReference>
<keyword evidence="4" id="KW-1185">Reference proteome</keyword>
<dbReference type="AlphaFoldDB" id="A0A0K1Q886"/>
<proteinExistence type="inferred from homology"/>
<name>A0A0K1Q886_9BACT</name>
<sequence>MRELPLVRPLAQAGAFRGGDARPLYGIPLNRSTPLMYCNGELFAKAKLAPPSTWAELVETARVLTKKGERWGYEVPISWWFWVAMVGQAGGRVFDEEGRPTLGAEAGVRALRFWQDLVHREQVMRPPPGRDYDAWNVVNQDFLAGRAAFVWTSTAYIRYLEDNAKFPVVAAPLPRDVRASVPTGGTFFVIVAHAPDDEKAGAARFLRFFCETDQAYLLSTRTGYLPVTTPAVERMHAEGFFAKHPNDAVAQVQLASVDPWPWEPLLFRIERDVVDPRLEEAVLLDRDPAVVLRDARAAAERPG</sequence>
<dbReference type="InterPro" id="IPR050490">
    <property type="entry name" value="Bact_solute-bd_prot1"/>
</dbReference>
<dbReference type="Gene3D" id="3.40.190.10">
    <property type="entry name" value="Periplasmic binding protein-like II"/>
    <property type="match status" value="1"/>
</dbReference>
<comment type="subcellular location">
    <subcellularLocation>
        <location evidence="1">Periplasm</location>
    </subcellularLocation>
</comment>
<dbReference type="Proteomes" id="UP000064967">
    <property type="component" value="Chromosome"/>
</dbReference>
<evidence type="ECO:0000313" key="3">
    <source>
        <dbReference type="EMBL" id="AKV01953.1"/>
    </source>
</evidence>
<dbReference type="KEGG" id="llu:AKJ09_08616"/>
<dbReference type="SUPFAM" id="SSF53850">
    <property type="entry name" value="Periplasmic binding protein-like II"/>
    <property type="match status" value="1"/>
</dbReference>
<reference evidence="3 4" key="1">
    <citation type="submission" date="2015-08" db="EMBL/GenBank/DDBJ databases">
        <authorList>
            <person name="Babu N.S."/>
            <person name="Beckwith C.J."/>
            <person name="Beseler K.G."/>
            <person name="Brison A."/>
            <person name="Carone J.V."/>
            <person name="Caskin T.P."/>
            <person name="Diamond M."/>
            <person name="Durham M.E."/>
            <person name="Foxe J.M."/>
            <person name="Go M."/>
            <person name="Henderson B.A."/>
            <person name="Jones I.B."/>
            <person name="McGettigan J.A."/>
            <person name="Micheletti S.J."/>
            <person name="Nasrallah M.E."/>
            <person name="Ortiz D."/>
            <person name="Piller C.R."/>
            <person name="Privatt S.R."/>
            <person name="Schneider S.L."/>
            <person name="Sharp S."/>
            <person name="Smith T.C."/>
            <person name="Stanton J.D."/>
            <person name="Ullery H.E."/>
            <person name="Wilson R.J."/>
            <person name="Serrano M.G."/>
            <person name="Buck G."/>
            <person name="Lee V."/>
            <person name="Wang Y."/>
            <person name="Carvalho R."/>
            <person name="Voegtly L."/>
            <person name="Shi R."/>
            <person name="Duckworth R."/>
            <person name="Johnson A."/>
            <person name="Loviza R."/>
            <person name="Walstead R."/>
            <person name="Shah Z."/>
            <person name="Kiflezghi M."/>
            <person name="Wade K."/>
            <person name="Ball S.L."/>
            <person name="Bradley K.W."/>
            <person name="Asai D.J."/>
            <person name="Bowman C.A."/>
            <person name="Russell D.A."/>
            <person name="Pope W.H."/>
            <person name="Jacobs-Sera D."/>
            <person name="Hendrix R.W."/>
            <person name="Hatfull G.F."/>
        </authorList>
    </citation>
    <scope>NUCLEOTIDE SEQUENCE [LARGE SCALE GENOMIC DNA]</scope>
    <source>
        <strain evidence="3 4">DSM 27648</strain>
    </source>
</reference>
<evidence type="ECO:0000256" key="2">
    <source>
        <dbReference type="ARBA" id="ARBA00008520"/>
    </source>
</evidence>
<evidence type="ECO:0000256" key="1">
    <source>
        <dbReference type="ARBA" id="ARBA00004418"/>
    </source>
</evidence>
<gene>
    <name evidence="3" type="ORF">AKJ09_08616</name>
</gene>